<evidence type="ECO:0000256" key="3">
    <source>
        <dbReference type="ARBA" id="ARBA00023002"/>
    </source>
</evidence>
<keyword evidence="1" id="KW-0285">Flavoprotein</keyword>
<dbReference type="Gene3D" id="3.40.109.10">
    <property type="entry name" value="NADH Oxidase"/>
    <property type="match status" value="1"/>
</dbReference>
<protein>
    <submittedName>
        <fullName evidence="6">Nitroreductase</fullName>
    </submittedName>
</protein>
<evidence type="ECO:0000256" key="1">
    <source>
        <dbReference type="ARBA" id="ARBA00022630"/>
    </source>
</evidence>
<name>A0A2P8D1A9_9ACTN</name>
<keyword evidence="3" id="KW-0560">Oxidoreductase</keyword>
<dbReference type="EMBL" id="PYGE01000037">
    <property type="protein sequence ID" value="PSK90991.1"/>
    <property type="molecule type" value="Genomic_DNA"/>
</dbReference>
<accession>A0A2P8D1A9</accession>
<comment type="caution">
    <text evidence="6">The sequence shown here is derived from an EMBL/GenBank/DDBJ whole genome shotgun (WGS) entry which is preliminary data.</text>
</comment>
<evidence type="ECO:0000259" key="5">
    <source>
        <dbReference type="Pfam" id="PF00881"/>
    </source>
</evidence>
<evidence type="ECO:0000313" key="6">
    <source>
        <dbReference type="EMBL" id="PSK90991.1"/>
    </source>
</evidence>
<evidence type="ECO:0000256" key="4">
    <source>
        <dbReference type="SAM" id="MobiDB-lite"/>
    </source>
</evidence>
<dbReference type="SUPFAM" id="SSF55469">
    <property type="entry name" value="FMN-dependent nitroreductase-like"/>
    <property type="match status" value="1"/>
</dbReference>
<reference evidence="6 7" key="1">
    <citation type="submission" date="2018-03" db="EMBL/GenBank/DDBJ databases">
        <title>Genomic Encyclopedia of Archaeal and Bacterial Type Strains, Phase II (KMG-II): from individual species to whole genera.</title>
        <authorList>
            <person name="Goeker M."/>
        </authorList>
    </citation>
    <scope>NUCLEOTIDE SEQUENCE [LARGE SCALE GENOMIC DNA]</scope>
    <source>
        <strain evidence="6 7">DSM 45211</strain>
    </source>
</reference>
<keyword evidence="7" id="KW-1185">Reference proteome</keyword>
<evidence type="ECO:0000256" key="2">
    <source>
        <dbReference type="ARBA" id="ARBA00022643"/>
    </source>
</evidence>
<feature type="region of interest" description="Disordered" evidence="4">
    <location>
        <begin position="181"/>
        <end position="207"/>
    </location>
</feature>
<dbReference type="InterPro" id="IPR029479">
    <property type="entry name" value="Nitroreductase"/>
</dbReference>
<keyword evidence="2" id="KW-0288">FMN</keyword>
<dbReference type="InterPro" id="IPR050627">
    <property type="entry name" value="Nitroreductase/BluB"/>
</dbReference>
<dbReference type="GO" id="GO:0016491">
    <property type="term" value="F:oxidoreductase activity"/>
    <property type="evidence" value="ECO:0007669"/>
    <property type="project" value="UniProtKB-KW"/>
</dbReference>
<dbReference type="CDD" id="cd02062">
    <property type="entry name" value="Nitro_FMN_reductase"/>
    <property type="match status" value="1"/>
</dbReference>
<feature type="domain" description="Nitroreductase" evidence="5">
    <location>
        <begin position="10"/>
        <end position="175"/>
    </location>
</feature>
<feature type="compositionally biased region" description="Basic residues" evidence="4">
    <location>
        <begin position="198"/>
        <end position="207"/>
    </location>
</feature>
<sequence length="207" mass="23519">MRGMEFAEAVRRRRMVRNYREEPVPPDVIDRVLEHALHAPSAGFSQGWAFLRLDTTDDVARFWRACTPPGMGADQWSAGLRRAPVVLVPMSCKRAYLDRYAEPDKGWTDRDESRWPVPYWDVDTGMAALLMLLTAVDEGLGACFFGIPPQRLDAFRSEFGVPGDHTPIGAITIGYRAQDRRSPSLRRGRRSLTEVVHHGHWHPPARE</sequence>
<dbReference type="Pfam" id="PF00881">
    <property type="entry name" value="Nitroreductase"/>
    <property type="match status" value="1"/>
</dbReference>
<dbReference type="AlphaFoldDB" id="A0A2P8D1A9"/>
<dbReference type="InterPro" id="IPR000415">
    <property type="entry name" value="Nitroreductase-like"/>
</dbReference>
<proteinExistence type="predicted"/>
<dbReference type="PANTHER" id="PTHR23026:SF90">
    <property type="entry name" value="IODOTYROSINE DEIODINASE 1"/>
    <property type="match status" value="1"/>
</dbReference>
<dbReference type="Proteomes" id="UP000243528">
    <property type="component" value="Unassembled WGS sequence"/>
</dbReference>
<dbReference type="PANTHER" id="PTHR23026">
    <property type="entry name" value="NADPH NITROREDUCTASE"/>
    <property type="match status" value="1"/>
</dbReference>
<evidence type="ECO:0000313" key="7">
    <source>
        <dbReference type="Proteomes" id="UP000243528"/>
    </source>
</evidence>
<organism evidence="6 7">
    <name type="scientific">Haloactinopolyspora alba</name>
    <dbReference type="NCBI Taxonomy" id="648780"/>
    <lineage>
        <taxon>Bacteria</taxon>
        <taxon>Bacillati</taxon>
        <taxon>Actinomycetota</taxon>
        <taxon>Actinomycetes</taxon>
        <taxon>Jiangellales</taxon>
        <taxon>Jiangellaceae</taxon>
        <taxon>Haloactinopolyspora</taxon>
    </lineage>
</organism>
<gene>
    <name evidence="6" type="ORF">CLV30_13711</name>
</gene>